<dbReference type="RefSeq" id="WP_252175891.1">
    <property type="nucleotide sequence ID" value="NZ_CP086395.1"/>
</dbReference>
<dbReference type="Pfam" id="PF21259">
    <property type="entry name" value="Rgg_C"/>
    <property type="match status" value="1"/>
</dbReference>
<dbReference type="SMART" id="SM00530">
    <property type="entry name" value="HTH_XRE"/>
    <property type="match status" value="1"/>
</dbReference>
<dbReference type="KEGG" id="lfo:LMK00_05420"/>
<evidence type="ECO:0000313" key="2">
    <source>
        <dbReference type="EMBL" id="USJ21439.1"/>
    </source>
</evidence>
<dbReference type="InterPro" id="IPR001387">
    <property type="entry name" value="Cro/C1-type_HTH"/>
</dbReference>
<evidence type="ECO:0000313" key="3">
    <source>
        <dbReference type="Proteomes" id="UP001056730"/>
    </source>
</evidence>
<dbReference type="InterPro" id="IPR010982">
    <property type="entry name" value="Lambda_DNA-bd_dom_sf"/>
</dbReference>
<sequence length="281" mass="32895">MIYKKYGEVFKNLRLQKNFSQKELQELSGVSKATISQFENGKSMISYEKLTQVLDAMSLTIYDYSLLLNNGIPDYFITEFEQISAAFFNQDKDKLGEIYEKNKKIGTIETYIIGLCAKATYSQLLLSEKHIIESVLISKPFWGLYELYVFLHTVEQINIVLLEKITESLFSEQYISQYIQKLHEYRALTINILMKVILVYIDQDKEYKAKDLLEKIPVFLVDADITSHMMIYFLEGYFTVKFKNKNIGQRMIEEVLHILDLIGAQKFKNVMEDTLVKIENQ</sequence>
<proteinExistence type="predicted"/>
<evidence type="ECO:0000259" key="1">
    <source>
        <dbReference type="PROSITE" id="PS50943"/>
    </source>
</evidence>
<organism evidence="2 3">
    <name type="scientific">Lactococcus formosensis</name>
    <dbReference type="NCBI Taxonomy" id="1281486"/>
    <lineage>
        <taxon>Bacteria</taxon>
        <taxon>Bacillati</taxon>
        <taxon>Bacillota</taxon>
        <taxon>Bacilli</taxon>
        <taxon>Lactobacillales</taxon>
        <taxon>Streptococcaceae</taxon>
        <taxon>Lactococcus</taxon>
    </lineage>
</organism>
<name>A0A9Q8Y564_9LACT</name>
<dbReference type="AlphaFoldDB" id="A0A9Q8Y564"/>
<dbReference type="NCBIfam" id="TIGR01716">
    <property type="entry name" value="RGG_Cterm"/>
    <property type="match status" value="1"/>
</dbReference>
<accession>A0A9Q8Y564</accession>
<reference evidence="2" key="1">
    <citation type="journal article" date="2022" name="Front. Microbiol.">
        <title>Feed Insects as a Reservoir of Granadaene-Producing Lactococci.</title>
        <authorList>
            <person name="Neuzil-Bunesova V."/>
            <person name="Ramirez Garcia A."/>
            <person name="Modrackova N."/>
            <person name="Makovska M."/>
            <person name="Sabolova M."/>
            <person name="Sproer C."/>
            <person name="Bunk B."/>
            <person name="Blom J."/>
            <person name="Schwab C."/>
        </authorList>
    </citation>
    <scope>NUCLEOTIDE SEQUENCE</scope>
    <source>
        <strain evidence="2">I4/6O</strain>
    </source>
</reference>
<dbReference type="EMBL" id="CP086395">
    <property type="protein sequence ID" value="USJ21439.1"/>
    <property type="molecule type" value="Genomic_DNA"/>
</dbReference>
<dbReference type="InterPro" id="IPR053163">
    <property type="entry name" value="HTH-type_regulator_Rgg"/>
</dbReference>
<dbReference type="GO" id="GO:0003677">
    <property type="term" value="F:DNA binding"/>
    <property type="evidence" value="ECO:0007669"/>
    <property type="project" value="InterPro"/>
</dbReference>
<dbReference type="Proteomes" id="UP001056730">
    <property type="component" value="Chromosome"/>
</dbReference>
<dbReference type="PANTHER" id="PTHR37038">
    <property type="entry name" value="TRANSCRIPTIONAL REGULATOR-RELATED"/>
    <property type="match status" value="1"/>
</dbReference>
<dbReference type="CDD" id="cd00093">
    <property type="entry name" value="HTH_XRE"/>
    <property type="match status" value="1"/>
</dbReference>
<dbReference type="InterPro" id="IPR010057">
    <property type="entry name" value="Transcription_activator_Rgg_C"/>
</dbReference>
<feature type="domain" description="HTH cro/C1-type" evidence="1">
    <location>
        <begin position="10"/>
        <end position="64"/>
    </location>
</feature>
<dbReference type="Gene3D" id="1.10.260.40">
    <property type="entry name" value="lambda repressor-like DNA-binding domains"/>
    <property type="match status" value="1"/>
</dbReference>
<protein>
    <submittedName>
        <fullName evidence="2">Helix-turn-helix domain-containing protein</fullName>
    </submittedName>
</protein>
<dbReference type="PROSITE" id="PS50943">
    <property type="entry name" value="HTH_CROC1"/>
    <property type="match status" value="1"/>
</dbReference>
<dbReference type="SUPFAM" id="SSF47413">
    <property type="entry name" value="lambda repressor-like DNA-binding domains"/>
    <property type="match status" value="1"/>
</dbReference>
<dbReference type="Pfam" id="PF01381">
    <property type="entry name" value="HTH_3"/>
    <property type="match status" value="1"/>
</dbReference>
<gene>
    <name evidence="2" type="ORF">LMK00_05420</name>
</gene>